<gene>
    <name evidence="1" type="ORF">AVEN_112587_1</name>
</gene>
<dbReference type="AlphaFoldDB" id="A0A4Y2QWA0"/>
<evidence type="ECO:0000313" key="2">
    <source>
        <dbReference type="Proteomes" id="UP000499080"/>
    </source>
</evidence>
<name>A0A4Y2QWA0_ARAVE</name>
<protein>
    <submittedName>
        <fullName evidence="1">Uncharacterized protein</fullName>
    </submittedName>
</protein>
<evidence type="ECO:0000313" key="1">
    <source>
        <dbReference type="EMBL" id="GBN67591.1"/>
    </source>
</evidence>
<dbReference type="Proteomes" id="UP000499080">
    <property type="component" value="Unassembled WGS sequence"/>
</dbReference>
<dbReference type="EMBL" id="BGPR01014994">
    <property type="protein sequence ID" value="GBN67591.1"/>
    <property type="molecule type" value="Genomic_DNA"/>
</dbReference>
<accession>A0A4Y2QWA0</accession>
<keyword evidence="2" id="KW-1185">Reference proteome</keyword>
<sequence>MDKCLKTETPKRLASRTEIRTDWPVQGYFCGNEMDWAKYCDVYTDGGKSMSSCYKGLRGRIKVVAPHVTWSNCCIYRQSLAAEP</sequence>
<dbReference type="OrthoDB" id="6435379at2759"/>
<proteinExistence type="predicted"/>
<comment type="caution">
    <text evidence="1">The sequence shown here is derived from an EMBL/GenBank/DDBJ whole genome shotgun (WGS) entry which is preliminary data.</text>
</comment>
<organism evidence="1 2">
    <name type="scientific">Araneus ventricosus</name>
    <name type="common">Orbweaver spider</name>
    <name type="synonym">Epeira ventricosa</name>
    <dbReference type="NCBI Taxonomy" id="182803"/>
    <lineage>
        <taxon>Eukaryota</taxon>
        <taxon>Metazoa</taxon>
        <taxon>Ecdysozoa</taxon>
        <taxon>Arthropoda</taxon>
        <taxon>Chelicerata</taxon>
        <taxon>Arachnida</taxon>
        <taxon>Araneae</taxon>
        <taxon>Araneomorphae</taxon>
        <taxon>Entelegynae</taxon>
        <taxon>Araneoidea</taxon>
        <taxon>Araneidae</taxon>
        <taxon>Araneus</taxon>
    </lineage>
</organism>
<reference evidence="1 2" key="1">
    <citation type="journal article" date="2019" name="Sci. Rep.">
        <title>Orb-weaving spider Araneus ventricosus genome elucidates the spidroin gene catalogue.</title>
        <authorList>
            <person name="Kono N."/>
            <person name="Nakamura H."/>
            <person name="Ohtoshi R."/>
            <person name="Moran D.A.P."/>
            <person name="Shinohara A."/>
            <person name="Yoshida Y."/>
            <person name="Fujiwara M."/>
            <person name="Mori M."/>
            <person name="Tomita M."/>
            <person name="Arakawa K."/>
        </authorList>
    </citation>
    <scope>NUCLEOTIDE SEQUENCE [LARGE SCALE GENOMIC DNA]</scope>
</reference>